<sequence>MPDCAISIASPCCACPSATAHSPSRPRPRTPVPRLRHDRSRRPLGTSRCTTTSSCSPASRPRPTPPTGRRPPMADRPTSPWPLPLPPGEEPSMPSLSVWPTGQRDTLAQLRDTGCVPGTETDTERIPPAVAAHAIATYTRPGDLVLDPDCGAGTVLTEALRADRRALGLTARTQWWTLARANVTAAKTTGAWRDGSVLDARPKVLATIRAAGLIGRVGLILTSLRTAPDRATGPGRDPVESALADLATTLLYCEPLLRSGGHVAVVARPLRCPDGSLVDLATPVLAAGTSAGLAPVERCIALTAGLRGSRLVTRASLAERRAAARALAAGAPTALSAHHEVLVFQLAHDAELAAAAAVGIPWPTEDEVIRPAVNRVTYPGWGRAA</sequence>
<feature type="compositionally biased region" description="Low complexity" evidence="3">
    <location>
        <begin position="14"/>
        <end position="23"/>
    </location>
</feature>
<feature type="compositionally biased region" description="Low complexity" evidence="3">
    <location>
        <begin position="45"/>
        <end position="59"/>
    </location>
</feature>
<evidence type="ECO:0000313" key="5">
    <source>
        <dbReference type="EMBL" id="TKG68308.1"/>
    </source>
</evidence>
<dbReference type="Proteomes" id="UP000309992">
    <property type="component" value="Unassembled WGS sequence"/>
</dbReference>
<protein>
    <submittedName>
        <fullName evidence="5">DNA methylase</fullName>
    </submittedName>
</protein>
<dbReference type="InterPro" id="IPR002941">
    <property type="entry name" value="DNA_methylase_N4/N6"/>
</dbReference>
<evidence type="ECO:0000256" key="1">
    <source>
        <dbReference type="ARBA" id="ARBA00022603"/>
    </source>
</evidence>
<feature type="compositionally biased region" description="Pro residues" evidence="3">
    <location>
        <begin position="79"/>
        <end position="89"/>
    </location>
</feature>
<dbReference type="GO" id="GO:0032259">
    <property type="term" value="P:methylation"/>
    <property type="evidence" value="ECO:0007669"/>
    <property type="project" value="UniProtKB-KW"/>
</dbReference>
<feature type="compositionally biased region" description="Pro residues" evidence="3">
    <location>
        <begin position="60"/>
        <end position="69"/>
    </location>
</feature>
<feature type="region of interest" description="Disordered" evidence="3">
    <location>
        <begin position="14"/>
        <end position="100"/>
    </location>
</feature>
<dbReference type="Gene3D" id="3.40.50.150">
    <property type="entry name" value="Vaccinia Virus protein VP39"/>
    <property type="match status" value="1"/>
</dbReference>
<dbReference type="InterPro" id="IPR029063">
    <property type="entry name" value="SAM-dependent_MTases_sf"/>
</dbReference>
<evidence type="ECO:0000313" key="6">
    <source>
        <dbReference type="Proteomes" id="UP000309992"/>
    </source>
</evidence>
<feature type="compositionally biased region" description="Basic residues" evidence="3">
    <location>
        <begin position="24"/>
        <end position="42"/>
    </location>
</feature>
<organism evidence="5 6">
    <name type="scientific">Prauserella endophytica</name>
    <dbReference type="NCBI Taxonomy" id="1592324"/>
    <lineage>
        <taxon>Bacteria</taxon>
        <taxon>Bacillati</taxon>
        <taxon>Actinomycetota</taxon>
        <taxon>Actinomycetes</taxon>
        <taxon>Pseudonocardiales</taxon>
        <taxon>Pseudonocardiaceae</taxon>
        <taxon>Prauserella</taxon>
        <taxon>Prauserella coralliicola group</taxon>
    </lineage>
</organism>
<name>A0ABY2S2P5_9PSEU</name>
<dbReference type="GO" id="GO:0008168">
    <property type="term" value="F:methyltransferase activity"/>
    <property type="evidence" value="ECO:0007669"/>
    <property type="project" value="UniProtKB-KW"/>
</dbReference>
<evidence type="ECO:0000256" key="2">
    <source>
        <dbReference type="ARBA" id="ARBA00022679"/>
    </source>
</evidence>
<keyword evidence="6" id="KW-1185">Reference proteome</keyword>
<evidence type="ECO:0000259" key="4">
    <source>
        <dbReference type="Pfam" id="PF01555"/>
    </source>
</evidence>
<keyword evidence="1 5" id="KW-0489">Methyltransferase</keyword>
<keyword evidence="2" id="KW-0808">Transferase</keyword>
<dbReference type="EMBL" id="SWMS01000012">
    <property type="protein sequence ID" value="TKG68308.1"/>
    <property type="molecule type" value="Genomic_DNA"/>
</dbReference>
<dbReference type="SUPFAM" id="SSF53335">
    <property type="entry name" value="S-adenosyl-L-methionine-dependent methyltransferases"/>
    <property type="match status" value="1"/>
</dbReference>
<evidence type="ECO:0000256" key="3">
    <source>
        <dbReference type="SAM" id="MobiDB-lite"/>
    </source>
</evidence>
<proteinExistence type="predicted"/>
<reference evidence="5 6" key="1">
    <citation type="journal article" date="2015" name="Antonie Van Leeuwenhoek">
        <title>Prauserella endophytica sp. nov., an endophytic actinobacterium isolated from Tamarix taklamakanensis.</title>
        <authorList>
            <person name="Liu J.M."/>
            <person name="Habden X."/>
            <person name="Guo L."/>
            <person name="Tuo L."/>
            <person name="Jiang Z.K."/>
            <person name="Liu S.W."/>
            <person name="Liu X.F."/>
            <person name="Chen L."/>
            <person name="Li R.F."/>
            <person name="Zhang Y.Q."/>
            <person name="Sun C.H."/>
        </authorList>
    </citation>
    <scope>NUCLEOTIDE SEQUENCE [LARGE SCALE GENOMIC DNA]</scope>
    <source>
        <strain evidence="5 6">CGMCC 4.7182</strain>
    </source>
</reference>
<dbReference type="Pfam" id="PF01555">
    <property type="entry name" value="N6_N4_Mtase"/>
    <property type="match status" value="1"/>
</dbReference>
<comment type="caution">
    <text evidence="5">The sequence shown here is derived from an EMBL/GenBank/DDBJ whole genome shotgun (WGS) entry which is preliminary data.</text>
</comment>
<feature type="domain" description="DNA methylase N-4/N-6" evidence="4">
    <location>
        <begin position="124"/>
        <end position="169"/>
    </location>
</feature>
<accession>A0ABY2S2P5</accession>
<gene>
    <name evidence="5" type="ORF">FCN18_21315</name>
</gene>